<dbReference type="GO" id="GO:0009055">
    <property type="term" value="F:electron transfer activity"/>
    <property type="evidence" value="ECO:0007669"/>
    <property type="project" value="InterPro"/>
</dbReference>
<keyword evidence="4" id="KW-1003">Cell membrane</keyword>
<dbReference type="GO" id="GO:0022904">
    <property type="term" value="P:respiratory electron transport chain"/>
    <property type="evidence" value="ECO:0007669"/>
    <property type="project" value="InterPro"/>
</dbReference>
<dbReference type="Proteomes" id="UP000244911">
    <property type="component" value="Unassembled WGS sequence"/>
</dbReference>
<evidence type="ECO:0000256" key="12">
    <source>
        <dbReference type="ARBA" id="ARBA00037975"/>
    </source>
</evidence>
<dbReference type="Gene3D" id="1.20.950.20">
    <property type="entry name" value="Transmembrane di-heme cytochromes, Chain C"/>
    <property type="match status" value="1"/>
</dbReference>
<dbReference type="Pfam" id="PF01292">
    <property type="entry name" value="Ni_hydr_CYTB"/>
    <property type="match status" value="1"/>
</dbReference>
<dbReference type="PANTHER" id="PTHR30529:SF1">
    <property type="entry name" value="CYTOCHROME B561 HOMOLOG 2"/>
    <property type="match status" value="1"/>
</dbReference>
<dbReference type="GO" id="GO:0020037">
    <property type="term" value="F:heme binding"/>
    <property type="evidence" value="ECO:0007669"/>
    <property type="project" value="TreeGrafter"/>
</dbReference>
<evidence type="ECO:0000256" key="13">
    <source>
        <dbReference type="SAM" id="Phobius"/>
    </source>
</evidence>
<feature type="domain" description="Cytochrome b561 bacterial/Ni-hydrogenase" evidence="14">
    <location>
        <begin position="10"/>
        <end position="189"/>
    </location>
</feature>
<feature type="transmembrane region" description="Helical" evidence="13">
    <location>
        <begin position="12"/>
        <end position="34"/>
    </location>
</feature>
<evidence type="ECO:0000256" key="8">
    <source>
        <dbReference type="ARBA" id="ARBA00022982"/>
    </source>
</evidence>
<evidence type="ECO:0000256" key="7">
    <source>
        <dbReference type="ARBA" id="ARBA00022723"/>
    </source>
</evidence>
<evidence type="ECO:0000313" key="15">
    <source>
        <dbReference type="EMBL" id="SPF78726.1"/>
    </source>
</evidence>
<keyword evidence="11 13" id="KW-0472">Membrane</keyword>
<keyword evidence="10" id="KW-0408">Iron</keyword>
<dbReference type="OrthoDB" id="1247465at2"/>
<feature type="transmembrane region" description="Helical" evidence="13">
    <location>
        <begin position="93"/>
        <end position="113"/>
    </location>
</feature>
<keyword evidence="9 13" id="KW-1133">Transmembrane helix</keyword>
<keyword evidence="5" id="KW-0349">Heme</keyword>
<evidence type="ECO:0000256" key="11">
    <source>
        <dbReference type="ARBA" id="ARBA00023136"/>
    </source>
</evidence>
<dbReference type="InterPro" id="IPR011577">
    <property type="entry name" value="Cyt_b561_bac/Ni-Hgenase"/>
</dbReference>
<dbReference type="PANTHER" id="PTHR30529">
    <property type="entry name" value="CYTOCHROME B561"/>
    <property type="match status" value="1"/>
</dbReference>
<dbReference type="RefSeq" id="WP_108857717.1">
    <property type="nucleotide sequence ID" value="NZ_OMOI01000002.1"/>
</dbReference>
<dbReference type="AlphaFoldDB" id="A0A2R8ARM4"/>
<evidence type="ECO:0000313" key="16">
    <source>
        <dbReference type="Proteomes" id="UP000244911"/>
    </source>
</evidence>
<dbReference type="SUPFAM" id="SSF81342">
    <property type="entry name" value="Transmembrane di-heme cytochromes"/>
    <property type="match status" value="1"/>
</dbReference>
<evidence type="ECO:0000256" key="2">
    <source>
        <dbReference type="ARBA" id="ARBA00004651"/>
    </source>
</evidence>
<evidence type="ECO:0000256" key="6">
    <source>
        <dbReference type="ARBA" id="ARBA00022692"/>
    </source>
</evidence>
<name>A0A2R8ARM4_9RHOB</name>
<comment type="subcellular location">
    <subcellularLocation>
        <location evidence="2">Cell membrane</location>
        <topology evidence="2">Multi-pass membrane protein</topology>
    </subcellularLocation>
</comment>
<keyword evidence="7" id="KW-0479">Metal-binding</keyword>
<keyword evidence="16" id="KW-1185">Reference proteome</keyword>
<proteinExistence type="inferred from homology"/>
<dbReference type="GO" id="GO:0005886">
    <property type="term" value="C:plasma membrane"/>
    <property type="evidence" value="ECO:0007669"/>
    <property type="project" value="UniProtKB-SubCell"/>
</dbReference>
<dbReference type="GO" id="GO:0046872">
    <property type="term" value="F:metal ion binding"/>
    <property type="evidence" value="ECO:0007669"/>
    <property type="project" value="UniProtKB-KW"/>
</dbReference>
<organism evidence="15 16">
    <name type="scientific">Aliiroseovarius pelagivivens</name>
    <dbReference type="NCBI Taxonomy" id="1639690"/>
    <lineage>
        <taxon>Bacteria</taxon>
        <taxon>Pseudomonadati</taxon>
        <taxon>Pseudomonadota</taxon>
        <taxon>Alphaproteobacteria</taxon>
        <taxon>Rhodobacterales</taxon>
        <taxon>Paracoccaceae</taxon>
        <taxon>Aliiroseovarius</taxon>
    </lineage>
</organism>
<evidence type="ECO:0000256" key="10">
    <source>
        <dbReference type="ARBA" id="ARBA00023004"/>
    </source>
</evidence>
<accession>A0A2R8ARM4</accession>
<keyword evidence="3" id="KW-0813">Transport</keyword>
<evidence type="ECO:0000256" key="5">
    <source>
        <dbReference type="ARBA" id="ARBA00022617"/>
    </source>
</evidence>
<evidence type="ECO:0000259" key="14">
    <source>
        <dbReference type="Pfam" id="PF01292"/>
    </source>
</evidence>
<dbReference type="InterPro" id="IPR052168">
    <property type="entry name" value="Cytochrome_b561_oxidase"/>
</dbReference>
<comment type="cofactor">
    <cofactor evidence="1">
        <name>heme b</name>
        <dbReference type="ChEBI" id="CHEBI:60344"/>
    </cofactor>
</comment>
<comment type="similarity">
    <text evidence="12">Belongs to the cytochrome b561 family.</text>
</comment>
<feature type="transmembrane region" description="Helical" evidence="13">
    <location>
        <begin position="154"/>
        <end position="176"/>
    </location>
</feature>
<evidence type="ECO:0000256" key="1">
    <source>
        <dbReference type="ARBA" id="ARBA00001970"/>
    </source>
</evidence>
<keyword evidence="8" id="KW-0249">Electron transport</keyword>
<evidence type="ECO:0000256" key="4">
    <source>
        <dbReference type="ARBA" id="ARBA00022475"/>
    </source>
</evidence>
<gene>
    <name evidence="15" type="primary">yceJ</name>
    <name evidence="15" type="ORF">ALP8811_02657</name>
</gene>
<protein>
    <submittedName>
        <fullName evidence="15">Cytochrome b561</fullName>
    </submittedName>
</protein>
<reference evidence="16" key="1">
    <citation type="submission" date="2018-03" db="EMBL/GenBank/DDBJ databases">
        <authorList>
            <person name="Rodrigo-Torres L."/>
            <person name="Arahal R. D."/>
            <person name="Lucena T."/>
        </authorList>
    </citation>
    <scope>NUCLEOTIDE SEQUENCE [LARGE SCALE GENOMIC DNA]</scope>
    <source>
        <strain evidence="16">CECT 8811</strain>
    </source>
</reference>
<dbReference type="EMBL" id="OMOI01000002">
    <property type="protein sequence ID" value="SPF78726.1"/>
    <property type="molecule type" value="Genomic_DNA"/>
</dbReference>
<dbReference type="InterPro" id="IPR016174">
    <property type="entry name" value="Di-haem_cyt_TM"/>
</dbReference>
<sequence length="190" mass="21435">MRLTNTTQSWGALARLLHWAIAGIILYLLGLGVWMTQFVTDALAQFPLVQTHKSWGFVVFVLAVIRVVWRLQNRKAPALPAHMPPLEKLAAKMGHLGLYALMFVMPLSGWLMASASPLQDRFGVKNKVFNWFEMYDPFVPGSEALATFFAQVHFYSALALGFLLLGHAGAAIWHHIHHKDDVLKRMTWGK</sequence>
<evidence type="ECO:0000256" key="9">
    <source>
        <dbReference type="ARBA" id="ARBA00022989"/>
    </source>
</evidence>
<feature type="transmembrane region" description="Helical" evidence="13">
    <location>
        <begin position="54"/>
        <end position="72"/>
    </location>
</feature>
<keyword evidence="6 13" id="KW-0812">Transmembrane</keyword>
<evidence type="ECO:0000256" key="3">
    <source>
        <dbReference type="ARBA" id="ARBA00022448"/>
    </source>
</evidence>